<gene>
    <name evidence="2" type="ORF">EVAR_4021_1</name>
</gene>
<accession>A0A4C1T6C4</accession>
<evidence type="ECO:0000313" key="3">
    <source>
        <dbReference type="Proteomes" id="UP000299102"/>
    </source>
</evidence>
<organism evidence="2 3">
    <name type="scientific">Eumeta variegata</name>
    <name type="common">Bagworm moth</name>
    <name type="synonym">Eumeta japonica</name>
    <dbReference type="NCBI Taxonomy" id="151549"/>
    <lineage>
        <taxon>Eukaryota</taxon>
        <taxon>Metazoa</taxon>
        <taxon>Ecdysozoa</taxon>
        <taxon>Arthropoda</taxon>
        <taxon>Hexapoda</taxon>
        <taxon>Insecta</taxon>
        <taxon>Pterygota</taxon>
        <taxon>Neoptera</taxon>
        <taxon>Endopterygota</taxon>
        <taxon>Lepidoptera</taxon>
        <taxon>Glossata</taxon>
        <taxon>Ditrysia</taxon>
        <taxon>Tineoidea</taxon>
        <taxon>Psychidae</taxon>
        <taxon>Oiketicinae</taxon>
        <taxon>Eumeta</taxon>
    </lineage>
</organism>
<feature type="region of interest" description="Disordered" evidence="1">
    <location>
        <begin position="23"/>
        <end position="53"/>
    </location>
</feature>
<protein>
    <submittedName>
        <fullName evidence="2">Uncharacterized protein</fullName>
    </submittedName>
</protein>
<reference evidence="2 3" key="1">
    <citation type="journal article" date="2019" name="Commun. Biol.">
        <title>The bagworm genome reveals a unique fibroin gene that provides high tensile strength.</title>
        <authorList>
            <person name="Kono N."/>
            <person name="Nakamura H."/>
            <person name="Ohtoshi R."/>
            <person name="Tomita M."/>
            <person name="Numata K."/>
            <person name="Arakawa K."/>
        </authorList>
    </citation>
    <scope>NUCLEOTIDE SEQUENCE [LARGE SCALE GENOMIC DNA]</scope>
</reference>
<evidence type="ECO:0000256" key="1">
    <source>
        <dbReference type="SAM" id="MobiDB-lite"/>
    </source>
</evidence>
<feature type="compositionally biased region" description="Polar residues" evidence="1">
    <location>
        <begin position="25"/>
        <end position="42"/>
    </location>
</feature>
<name>A0A4C1T6C4_EUMVA</name>
<proteinExistence type="predicted"/>
<keyword evidence="3" id="KW-1185">Reference proteome</keyword>
<evidence type="ECO:0000313" key="2">
    <source>
        <dbReference type="EMBL" id="GBP09140.1"/>
    </source>
</evidence>
<sequence>MSDLELSETSFFLNKTKNLVKAPTIDTSPSSGVAGSKYISNQSREHSATRIAGPPVIIAHDSTLRAAARRRGRRAAAAERLPLI</sequence>
<dbReference type="Proteomes" id="UP000299102">
    <property type="component" value="Unassembled WGS sequence"/>
</dbReference>
<dbReference type="EMBL" id="BGZK01000034">
    <property type="protein sequence ID" value="GBP09140.1"/>
    <property type="molecule type" value="Genomic_DNA"/>
</dbReference>
<comment type="caution">
    <text evidence="2">The sequence shown here is derived from an EMBL/GenBank/DDBJ whole genome shotgun (WGS) entry which is preliminary data.</text>
</comment>
<dbReference type="AlphaFoldDB" id="A0A4C1T6C4"/>